<keyword evidence="4" id="KW-0732">Signal</keyword>
<evidence type="ECO:0000256" key="3">
    <source>
        <dbReference type="ARBA" id="ARBA00022692"/>
    </source>
</evidence>
<dbReference type="EMBL" id="BARS01001183">
    <property type="protein sequence ID" value="GAF85763.1"/>
    <property type="molecule type" value="Genomic_DNA"/>
</dbReference>
<evidence type="ECO:0000256" key="5">
    <source>
        <dbReference type="ARBA" id="ARBA00023136"/>
    </source>
</evidence>
<feature type="non-terminal residue" evidence="7">
    <location>
        <position position="1"/>
    </location>
</feature>
<dbReference type="Pfam" id="PF03349">
    <property type="entry name" value="Toluene_X"/>
    <property type="match status" value="1"/>
</dbReference>
<sequence>ETQKVTSVITMPSELVLGFMYSLTDKLTLQLDFQWTEWSKIKTWEFISENTDEPGDSSQSMNFSWKDTLSFKLGAEFYLTDFIAFRAGYTNQQSSLSGDELGPLLLDLDRNTVSFGFGYEGPMFDIFDTDRRSGEFSLDLFFQYVFSDNRTSSLFGIPVSYRGDHWMAGIGVGFNF</sequence>
<reference evidence="7" key="1">
    <citation type="journal article" date="2014" name="Front. Microbiol.">
        <title>High frequency of phylogenetically diverse reductive dehalogenase-homologous genes in deep subseafloor sedimentary metagenomes.</title>
        <authorList>
            <person name="Kawai M."/>
            <person name="Futagami T."/>
            <person name="Toyoda A."/>
            <person name="Takaki Y."/>
            <person name="Nishi S."/>
            <person name="Hori S."/>
            <person name="Arai W."/>
            <person name="Tsubouchi T."/>
            <person name="Morono Y."/>
            <person name="Uchiyama I."/>
            <person name="Ito T."/>
            <person name="Fujiyama A."/>
            <person name="Inagaki F."/>
            <person name="Takami H."/>
        </authorList>
    </citation>
    <scope>NUCLEOTIDE SEQUENCE</scope>
    <source>
        <strain evidence="7">Expedition CK06-06</strain>
    </source>
</reference>
<dbReference type="GO" id="GO:0009279">
    <property type="term" value="C:cell outer membrane"/>
    <property type="evidence" value="ECO:0007669"/>
    <property type="project" value="UniProtKB-SubCell"/>
</dbReference>
<keyword evidence="6" id="KW-0998">Cell outer membrane</keyword>
<comment type="caution">
    <text evidence="7">The sequence shown here is derived from an EMBL/GenBank/DDBJ whole genome shotgun (WGS) entry which is preliminary data.</text>
</comment>
<evidence type="ECO:0008006" key="8">
    <source>
        <dbReference type="Google" id="ProtNLM"/>
    </source>
</evidence>
<proteinExistence type="predicted"/>
<keyword evidence="2" id="KW-1134">Transmembrane beta strand</keyword>
<organism evidence="7">
    <name type="scientific">marine sediment metagenome</name>
    <dbReference type="NCBI Taxonomy" id="412755"/>
    <lineage>
        <taxon>unclassified sequences</taxon>
        <taxon>metagenomes</taxon>
        <taxon>ecological metagenomes</taxon>
    </lineage>
</organism>
<dbReference type="GO" id="GO:0015483">
    <property type="term" value="F:long-chain fatty acid transporting porin activity"/>
    <property type="evidence" value="ECO:0007669"/>
    <property type="project" value="TreeGrafter"/>
</dbReference>
<evidence type="ECO:0000256" key="4">
    <source>
        <dbReference type="ARBA" id="ARBA00022729"/>
    </source>
</evidence>
<evidence type="ECO:0000256" key="6">
    <source>
        <dbReference type="ARBA" id="ARBA00023237"/>
    </source>
</evidence>
<keyword evidence="5" id="KW-0472">Membrane</keyword>
<name>X0SX25_9ZZZZ</name>
<keyword evidence="3" id="KW-0812">Transmembrane</keyword>
<dbReference type="PANTHER" id="PTHR35093:SF8">
    <property type="entry name" value="OUTER MEMBRANE PROTEIN NMB0088-RELATED"/>
    <property type="match status" value="1"/>
</dbReference>
<comment type="subcellular location">
    <subcellularLocation>
        <location evidence="1">Cell outer membrane</location>
        <topology evidence="1">Multi-pass membrane protein</topology>
    </subcellularLocation>
</comment>
<evidence type="ECO:0000256" key="1">
    <source>
        <dbReference type="ARBA" id="ARBA00004571"/>
    </source>
</evidence>
<protein>
    <recommendedName>
        <fullName evidence="8">Long-chain fatty acid transport protein</fullName>
    </recommendedName>
</protein>
<dbReference type="SUPFAM" id="SSF56935">
    <property type="entry name" value="Porins"/>
    <property type="match status" value="1"/>
</dbReference>
<accession>X0SX25</accession>
<dbReference type="AlphaFoldDB" id="X0SX25"/>
<dbReference type="Gene3D" id="2.40.160.60">
    <property type="entry name" value="Outer membrane protein transport protein (OMPP1/FadL/TodX)"/>
    <property type="match status" value="1"/>
</dbReference>
<dbReference type="PANTHER" id="PTHR35093">
    <property type="entry name" value="OUTER MEMBRANE PROTEIN NMB0088-RELATED"/>
    <property type="match status" value="1"/>
</dbReference>
<evidence type="ECO:0000313" key="7">
    <source>
        <dbReference type="EMBL" id="GAF85763.1"/>
    </source>
</evidence>
<dbReference type="InterPro" id="IPR005017">
    <property type="entry name" value="OMPP1/FadL/TodX"/>
</dbReference>
<gene>
    <name evidence="7" type="ORF">S01H1_02457</name>
</gene>
<evidence type="ECO:0000256" key="2">
    <source>
        <dbReference type="ARBA" id="ARBA00022452"/>
    </source>
</evidence>